<sequence length="84" mass="9346">MKTIFILSLAVCLFAVQTECNSGPAMNSLFLEAAQTLGSLKTCATKTNGMVEEYFKEDGLGQKMNEVVHILLQRLNKRFKKICS</sequence>
<dbReference type="AlphaFoldDB" id="A0AA85B3J2"/>
<accession>A0AA85B3J2</accession>
<keyword evidence="1" id="KW-0732">Signal</keyword>
<organism evidence="2 3">
    <name type="scientific">Schistosoma mattheei</name>
    <dbReference type="NCBI Taxonomy" id="31246"/>
    <lineage>
        <taxon>Eukaryota</taxon>
        <taxon>Metazoa</taxon>
        <taxon>Spiralia</taxon>
        <taxon>Lophotrochozoa</taxon>
        <taxon>Platyhelminthes</taxon>
        <taxon>Trematoda</taxon>
        <taxon>Digenea</taxon>
        <taxon>Strigeidida</taxon>
        <taxon>Schistosomatoidea</taxon>
        <taxon>Schistosomatidae</taxon>
        <taxon>Schistosoma</taxon>
    </lineage>
</organism>
<name>A0AA85B3J2_9TREM</name>
<evidence type="ECO:0000313" key="3">
    <source>
        <dbReference type="WBParaSite" id="SMTH1_29430.3"/>
    </source>
</evidence>
<evidence type="ECO:0000256" key="1">
    <source>
        <dbReference type="SAM" id="SignalP"/>
    </source>
</evidence>
<dbReference type="WBParaSite" id="SMTH1_29430.3">
    <property type="protein sequence ID" value="SMTH1_29430.3"/>
    <property type="gene ID" value="SMTH1_29430"/>
</dbReference>
<proteinExistence type="predicted"/>
<feature type="chain" id="PRO_5041652834" description="Saposin B-type domain-containing protein" evidence="1">
    <location>
        <begin position="21"/>
        <end position="84"/>
    </location>
</feature>
<reference evidence="3" key="1">
    <citation type="submission" date="2023-11" db="UniProtKB">
        <authorList>
            <consortium name="WormBaseParasite"/>
        </authorList>
    </citation>
    <scope>IDENTIFICATION</scope>
</reference>
<feature type="signal peptide" evidence="1">
    <location>
        <begin position="1"/>
        <end position="20"/>
    </location>
</feature>
<dbReference type="Proteomes" id="UP000050791">
    <property type="component" value="Unassembled WGS sequence"/>
</dbReference>
<protein>
    <recommendedName>
        <fullName evidence="4">Saposin B-type domain-containing protein</fullName>
    </recommendedName>
</protein>
<evidence type="ECO:0008006" key="4">
    <source>
        <dbReference type="Google" id="ProtNLM"/>
    </source>
</evidence>
<evidence type="ECO:0000313" key="2">
    <source>
        <dbReference type="Proteomes" id="UP000050791"/>
    </source>
</evidence>